<sequence>MCAFWEQAGVVKYSSGATLLVVGSIWVGLALCKFCFDNASLTDFTLLDIARDLLRVCSGPSRERSSVVGVTLRMHCFIPPGCSDFYVVSDIAIAIGQVTTIRQGGDEVLFLTY</sequence>
<dbReference type="EMBL" id="CM026425">
    <property type="protein sequence ID" value="KAG0577057.1"/>
    <property type="molecule type" value="Genomic_DNA"/>
</dbReference>
<proteinExistence type="predicted"/>
<protein>
    <submittedName>
        <fullName evidence="1">Uncharacterized protein</fullName>
    </submittedName>
</protein>
<dbReference type="Proteomes" id="UP000822688">
    <property type="component" value="Chromosome 5"/>
</dbReference>
<gene>
    <name evidence="1" type="ORF">KC19_5G127800</name>
</gene>
<dbReference type="AlphaFoldDB" id="A0A8T0I204"/>
<keyword evidence="2" id="KW-1185">Reference proteome</keyword>
<evidence type="ECO:0000313" key="1">
    <source>
        <dbReference type="EMBL" id="KAG0577057.1"/>
    </source>
</evidence>
<organism evidence="1 2">
    <name type="scientific">Ceratodon purpureus</name>
    <name type="common">Fire moss</name>
    <name type="synonym">Dicranum purpureum</name>
    <dbReference type="NCBI Taxonomy" id="3225"/>
    <lineage>
        <taxon>Eukaryota</taxon>
        <taxon>Viridiplantae</taxon>
        <taxon>Streptophyta</taxon>
        <taxon>Embryophyta</taxon>
        <taxon>Bryophyta</taxon>
        <taxon>Bryophytina</taxon>
        <taxon>Bryopsida</taxon>
        <taxon>Dicranidae</taxon>
        <taxon>Pseudoditrichales</taxon>
        <taxon>Ditrichaceae</taxon>
        <taxon>Ceratodon</taxon>
    </lineage>
</organism>
<name>A0A8T0I204_CERPU</name>
<comment type="caution">
    <text evidence="1">The sequence shown here is derived from an EMBL/GenBank/DDBJ whole genome shotgun (WGS) entry which is preliminary data.</text>
</comment>
<evidence type="ECO:0000313" key="2">
    <source>
        <dbReference type="Proteomes" id="UP000822688"/>
    </source>
</evidence>
<reference evidence="1" key="1">
    <citation type="submission" date="2020-06" db="EMBL/GenBank/DDBJ databases">
        <title>WGS assembly of Ceratodon purpureus strain R40.</title>
        <authorList>
            <person name="Carey S.B."/>
            <person name="Jenkins J."/>
            <person name="Shu S."/>
            <person name="Lovell J.T."/>
            <person name="Sreedasyam A."/>
            <person name="Maumus F."/>
            <person name="Tiley G.P."/>
            <person name="Fernandez-Pozo N."/>
            <person name="Barry K."/>
            <person name="Chen C."/>
            <person name="Wang M."/>
            <person name="Lipzen A."/>
            <person name="Daum C."/>
            <person name="Saski C.A."/>
            <person name="Payton A.C."/>
            <person name="Mcbreen J.C."/>
            <person name="Conrad R.E."/>
            <person name="Kollar L.M."/>
            <person name="Olsson S."/>
            <person name="Huttunen S."/>
            <person name="Landis J.B."/>
            <person name="Wickett N.J."/>
            <person name="Johnson M.G."/>
            <person name="Rensing S.A."/>
            <person name="Grimwood J."/>
            <person name="Schmutz J."/>
            <person name="Mcdaniel S.F."/>
        </authorList>
    </citation>
    <scope>NUCLEOTIDE SEQUENCE</scope>
    <source>
        <strain evidence="1">R40</strain>
    </source>
</reference>
<accession>A0A8T0I204</accession>